<dbReference type="EMBL" id="JAHRHJ020000009">
    <property type="protein sequence ID" value="KAH9302815.1"/>
    <property type="molecule type" value="Genomic_DNA"/>
</dbReference>
<evidence type="ECO:0000256" key="7">
    <source>
        <dbReference type="ARBA" id="ARBA00023136"/>
    </source>
</evidence>
<dbReference type="AlphaFoldDB" id="A0AA38FHV9"/>
<evidence type="ECO:0000256" key="3">
    <source>
        <dbReference type="ARBA" id="ARBA00022496"/>
    </source>
</evidence>
<reference evidence="9 10" key="1">
    <citation type="journal article" date="2021" name="Nat. Plants">
        <title>The Taxus genome provides insights into paclitaxel biosynthesis.</title>
        <authorList>
            <person name="Xiong X."/>
            <person name="Gou J."/>
            <person name="Liao Q."/>
            <person name="Li Y."/>
            <person name="Zhou Q."/>
            <person name="Bi G."/>
            <person name="Li C."/>
            <person name="Du R."/>
            <person name="Wang X."/>
            <person name="Sun T."/>
            <person name="Guo L."/>
            <person name="Liang H."/>
            <person name="Lu P."/>
            <person name="Wu Y."/>
            <person name="Zhang Z."/>
            <person name="Ro D.K."/>
            <person name="Shang Y."/>
            <person name="Huang S."/>
            <person name="Yan J."/>
        </authorList>
    </citation>
    <scope>NUCLEOTIDE SEQUENCE [LARGE SCALE GENOMIC DNA]</scope>
    <source>
        <strain evidence="9">Ta-2019</strain>
    </source>
</reference>
<proteinExistence type="inferred from homology"/>
<dbReference type="GO" id="GO:0030026">
    <property type="term" value="P:intracellular manganese ion homeostasis"/>
    <property type="evidence" value="ECO:0007669"/>
    <property type="project" value="InterPro"/>
</dbReference>
<evidence type="ECO:0000256" key="6">
    <source>
        <dbReference type="ARBA" id="ARBA00022989"/>
    </source>
</evidence>
<dbReference type="OMA" id="IGAIHQD"/>
<dbReference type="GO" id="GO:0005384">
    <property type="term" value="F:manganese ion transmembrane transporter activity"/>
    <property type="evidence" value="ECO:0007669"/>
    <property type="project" value="InterPro"/>
</dbReference>
<evidence type="ECO:0000256" key="1">
    <source>
        <dbReference type="ARBA" id="ARBA00004128"/>
    </source>
</evidence>
<keyword evidence="4" id="KW-0926">Vacuole</keyword>
<feature type="non-terminal residue" evidence="9">
    <location>
        <position position="1"/>
    </location>
</feature>
<dbReference type="Proteomes" id="UP000824469">
    <property type="component" value="Unassembled WGS sequence"/>
</dbReference>
<sequence length="191" mass="20261">VETMELKRMMKEFGRGGGILEASPHSKPQNTSVAITMSSSPKVVQAERNIDYQHRGQWLRAAMLGANQGVVTTASLMMGVGAEESETKSMVLSALAAVVAGTCSMAIGEFVSVQTQHDVDLAGLKREKKLKKTLHGFEHSTHITLPNPIEAACTSALAFSMGALAPLLSVAFINHYIIRVGVLAGLSSLAL</sequence>
<keyword evidence="3" id="KW-0410">Iron transport</keyword>
<evidence type="ECO:0000256" key="8">
    <source>
        <dbReference type="ARBA" id="ARBA00044464"/>
    </source>
</evidence>
<comment type="caution">
    <text evidence="9">The sequence shown here is derived from an EMBL/GenBank/DDBJ whole genome shotgun (WGS) entry which is preliminary data.</text>
</comment>
<dbReference type="GO" id="GO:0006826">
    <property type="term" value="P:iron ion transport"/>
    <property type="evidence" value="ECO:0007669"/>
    <property type="project" value="UniProtKB-KW"/>
</dbReference>
<accession>A0AA38FHV9</accession>
<evidence type="ECO:0000313" key="9">
    <source>
        <dbReference type="EMBL" id="KAH9302815.1"/>
    </source>
</evidence>
<keyword evidence="3" id="KW-0406">Ion transport</keyword>
<keyword evidence="3" id="KW-0813">Transport</keyword>
<keyword evidence="3" id="KW-0408">Iron</keyword>
<evidence type="ECO:0000256" key="2">
    <source>
        <dbReference type="ARBA" id="ARBA00007049"/>
    </source>
</evidence>
<dbReference type="Pfam" id="PF01988">
    <property type="entry name" value="VIT1"/>
    <property type="match status" value="1"/>
</dbReference>
<keyword evidence="5" id="KW-0812">Transmembrane</keyword>
<name>A0AA38FHV9_TAXCH</name>
<evidence type="ECO:0000256" key="4">
    <source>
        <dbReference type="ARBA" id="ARBA00022554"/>
    </source>
</evidence>
<gene>
    <name evidence="9" type="ORF">KI387_014398</name>
</gene>
<keyword evidence="10" id="KW-1185">Reference proteome</keyword>
<dbReference type="PANTHER" id="PTHR31851">
    <property type="entry name" value="FE(2+)/MN(2+) TRANSPORTER PCL1"/>
    <property type="match status" value="1"/>
</dbReference>
<keyword evidence="6" id="KW-1133">Transmembrane helix</keyword>
<evidence type="ECO:0000256" key="5">
    <source>
        <dbReference type="ARBA" id="ARBA00022692"/>
    </source>
</evidence>
<comment type="subcellular location">
    <subcellularLocation>
        <location evidence="1">Vacuole membrane</location>
        <topology evidence="1">Multi-pass membrane protein</topology>
    </subcellularLocation>
</comment>
<comment type="similarity">
    <text evidence="2">Belongs to the CCC1 family.</text>
</comment>
<dbReference type="InterPro" id="IPR008217">
    <property type="entry name" value="Ccc1_fam"/>
</dbReference>
<organism evidence="9 10">
    <name type="scientific">Taxus chinensis</name>
    <name type="common">Chinese yew</name>
    <name type="synonym">Taxus wallichiana var. chinensis</name>
    <dbReference type="NCBI Taxonomy" id="29808"/>
    <lineage>
        <taxon>Eukaryota</taxon>
        <taxon>Viridiplantae</taxon>
        <taxon>Streptophyta</taxon>
        <taxon>Embryophyta</taxon>
        <taxon>Tracheophyta</taxon>
        <taxon>Spermatophyta</taxon>
        <taxon>Pinopsida</taxon>
        <taxon>Pinidae</taxon>
        <taxon>Conifers II</taxon>
        <taxon>Cupressales</taxon>
        <taxon>Taxaceae</taxon>
        <taxon>Taxus</taxon>
    </lineage>
</organism>
<protein>
    <submittedName>
        <fullName evidence="9">Uncharacterized protein</fullName>
    </submittedName>
</protein>
<dbReference type="GO" id="GO:0005774">
    <property type="term" value="C:vacuolar membrane"/>
    <property type="evidence" value="ECO:0007669"/>
    <property type="project" value="UniProtKB-SubCell"/>
</dbReference>
<evidence type="ECO:0000313" key="10">
    <source>
        <dbReference type="Proteomes" id="UP000824469"/>
    </source>
</evidence>
<comment type="catalytic activity">
    <reaction evidence="8">
        <text>Fe(2+)(in) = Fe(2+)(out)</text>
        <dbReference type="Rhea" id="RHEA:28486"/>
        <dbReference type="ChEBI" id="CHEBI:29033"/>
    </reaction>
    <physiologicalReaction direction="left-to-right" evidence="8">
        <dbReference type="Rhea" id="RHEA:28487"/>
    </physiologicalReaction>
</comment>
<keyword evidence="7" id="KW-0472">Membrane</keyword>